<reference evidence="2" key="1">
    <citation type="submission" date="2015-01" db="EMBL/GenBank/DDBJ databases">
        <authorList>
            <person name="Paterson Steve"/>
        </authorList>
    </citation>
    <scope>NUCLEOTIDE SEQUENCE [LARGE SCALE GENOMIC DNA]</scope>
    <source>
        <strain evidence="2">OBR1</strain>
    </source>
</reference>
<proteinExistence type="predicted"/>
<name>A0A0G4JZ62_9GAMM</name>
<sequence>MLCTRGTGEILNTDDIKKVKAQLHLIELWMREKLKIIGGKHE</sequence>
<dbReference type="EMBL" id="CGIG01000001">
    <property type="protein sequence ID" value="CPR18948.1"/>
    <property type="molecule type" value="Genomic_DNA"/>
</dbReference>
<evidence type="ECO:0000313" key="2">
    <source>
        <dbReference type="Proteomes" id="UP000044377"/>
    </source>
</evidence>
<dbReference type="Proteomes" id="UP000044377">
    <property type="component" value="Unassembled WGS sequence"/>
</dbReference>
<accession>A0A0G4JZ62</accession>
<evidence type="ECO:0000313" key="1">
    <source>
        <dbReference type="EMBL" id="CPR18948.1"/>
    </source>
</evidence>
<gene>
    <name evidence="1" type="ORF">BN1221_03494</name>
</gene>
<protein>
    <submittedName>
        <fullName evidence="1">Uncharacterized protein</fullName>
    </submittedName>
</protein>
<organism evidence="1 2">
    <name type="scientific">Brenneria goodwinii</name>
    <dbReference type="NCBI Taxonomy" id="1109412"/>
    <lineage>
        <taxon>Bacteria</taxon>
        <taxon>Pseudomonadati</taxon>
        <taxon>Pseudomonadota</taxon>
        <taxon>Gammaproteobacteria</taxon>
        <taxon>Enterobacterales</taxon>
        <taxon>Pectobacteriaceae</taxon>
        <taxon>Brenneria</taxon>
    </lineage>
</organism>
<keyword evidence="2" id="KW-1185">Reference proteome</keyword>
<dbReference type="AlphaFoldDB" id="A0A0G4JZ62"/>